<name>A0A0N4UNN8_DRAME</name>
<keyword evidence="9" id="KW-1185">Reference proteome</keyword>
<dbReference type="EMBL" id="UYYG01000113">
    <property type="protein sequence ID" value="VDN53236.1"/>
    <property type="molecule type" value="Genomic_DNA"/>
</dbReference>
<dbReference type="STRING" id="318479.A0A0N4UNN8"/>
<dbReference type="Proteomes" id="UP000038040">
    <property type="component" value="Unplaced"/>
</dbReference>
<dbReference type="Proteomes" id="UP000274756">
    <property type="component" value="Unassembled WGS sequence"/>
</dbReference>
<dbReference type="GO" id="GO:0008460">
    <property type="term" value="F:dTDP-glucose 4,6-dehydratase activity"/>
    <property type="evidence" value="ECO:0007669"/>
    <property type="project" value="UniProtKB-EC"/>
</dbReference>
<dbReference type="AlphaFoldDB" id="A0A0N4UNN8"/>
<evidence type="ECO:0000256" key="3">
    <source>
        <dbReference type="ARBA" id="ARBA00011990"/>
    </source>
</evidence>
<evidence type="ECO:0000256" key="1">
    <source>
        <dbReference type="ARBA" id="ARBA00001539"/>
    </source>
</evidence>
<dbReference type="GO" id="GO:0009225">
    <property type="term" value="P:nucleotide-sugar metabolic process"/>
    <property type="evidence" value="ECO:0007669"/>
    <property type="project" value="UniProtKB-ARBA"/>
</dbReference>
<comment type="catalytic activity">
    <reaction evidence="1">
        <text>dTDP-alpha-D-glucose = dTDP-4-dehydro-6-deoxy-alpha-D-glucose + H2O</text>
        <dbReference type="Rhea" id="RHEA:17221"/>
        <dbReference type="ChEBI" id="CHEBI:15377"/>
        <dbReference type="ChEBI" id="CHEBI:57477"/>
        <dbReference type="ChEBI" id="CHEBI:57649"/>
        <dbReference type="EC" id="4.2.1.46"/>
    </reaction>
</comment>
<sequence>MARDIYGFGWHQNSAMKYGCAKSVRVSRRFEYNPEWFHSINIVRKTLLIHASNVRNKAANISMKFTPKNLLITGGVGFIGSNFINYVYNKWPSCRIINIDKDDDKFGYSFDEERYVFIKNDIQNIKILTHILHLYQIDAVIHFAAITHVDESYANRIGTITENIVSTSQLLEAVTIHYNGIERFVHISTDEVYGDSQENEDRKDEKSNLNPTNPYAASKASCELILQAYSHSYKLPFVMVRMNNVYGPRQQLSKLIPKFINIAMKNGEYPLMGDGLHSRSWMFVDDCCEGIKRVMESGRLGEIYNLGTDFEISNYDVTIQIHQLVSKLLNRDSTSANFCFIADRPYHDRRYLINFNKVETEMNWKCTTDFRDGLYKTIQYYINDYERIEKFAKLKQG</sequence>
<dbReference type="SUPFAM" id="SSF51735">
    <property type="entry name" value="NAD(P)-binding Rossmann-fold domains"/>
    <property type="match status" value="1"/>
</dbReference>
<dbReference type="Pfam" id="PF16363">
    <property type="entry name" value="GDP_Man_Dehyd"/>
    <property type="match status" value="1"/>
</dbReference>
<protein>
    <recommendedName>
        <fullName evidence="4">dTDP-D-glucose 4,6-dehydratase</fullName>
        <ecNumber evidence="3">4.2.1.46</ecNumber>
    </recommendedName>
</protein>
<evidence type="ECO:0000256" key="5">
    <source>
        <dbReference type="SAM" id="MobiDB-lite"/>
    </source>
</evidence>
<evidence type="ECO:0000256" key="4">
    <source>
        <dbReference type="ARBA" id="ARBA00067702"/>
    </source>
</evidence>
<dbReference type="WBParaSite" id="DME_0000952301-mRNA-1">
    <property type="protein sequence ID" value="DME_0000952301-mRNA-1"/>
    <property type="gene ID" value="DME_0000952301"/>
</dbReference>
<reference evidence="10" key="1">
    <citation type="submission" date="2017-02" db="UniProtKB">
        <authorList>
            <consortium name="WormBaseParasite"/>
        </authorList>
    </citation>
    <scope>IDENTIFICATION</scope>
</reference>
<dbReference type="InterPro" id="IPR016040">
    <property type="entry name" value="NAD(P)-bd_dom"/>
</dbReference>
<dbReference type="Gene3D" id="3.40.50.720">
    <property type="entry name" value="NAD(P)-binding Rossmann-like Domain"/>
    <property type="match status" value="1"/>
</dbReference>
<evidence type="ECO:0000313" key="10">
    <source>
        <dbReference type="WBParaSite" id="DME_0000952301-mRNA-1"/>
    </source>
</evidence>
<feature type="domain" description="NAD(P)-binding" evidence="6">
    <location>
        <begin position="71"/>
        <end position="376"/>
    </location>
</feature>
<evidence type="ECO:0000313" key="8">
    <source>
        <dbReference type="Proteomes" id="UP000038040"/>
    </source>
</evidence>
<gene>
    <name evidence="7" type="ORF">DME_LOCUS3209</name>
</gene>
<organism evidence="8 10">
    <name type="scientific">Dracunculus medinensis</name>
    <name type="common">Guinea worm</name>
    <dbReference type="NCBI Taxonomy" id="318479"/>
    <lineage>
        <taxon>Eukaryota</taxon>
        <taxon>Metazoa</taxon>
        <taxon>Ecdysozoa</taxon>
        <taxon>Nematoda</taxon>
        <taxon>Chromadorea</taxon>
        <taxon>Rhabditida</taxon>
        <taxon>Spirurina</taxon>
        <taxon>Dracunculoidea</taxon>
        <taxon>Dracunculidae</taxon>
        <taxon>Dracunculus</taxon>
    </lineage>
</organism>
<reference evidence="7 9" key="2">
    <citation type="submission" date="2018-11" db="EMBL/GenBank/DDBJ databases">
        <authorList>
            <consortium name="Pathogen Informatics"/>
        </authorList>
    </citation>
    <scope>NUCLEOTIDE SEQUENCE [LARGE SCALE GENOMIC DNA]</scope>
</reference>
<dbReference type="Gene3D" id="3.90.25.10">
    <property type="entry name" value="UDP-galactose 4-epimerase, domain 1"/>
    <property type="match status" value="1"/>
</dbReference>
<evidence type="ECO:0000313" key="7">
    <source>
        <dbReference type="EMBL" id="VDN53236.1"/>
    </source>
</evidence>
<dbReference type="PANTHER" id="PTHR43000">
    <property type="entry name" value="DTDP-D-GLUCOSE 4,6-DEHYDRATASE-RELATED"/>
    <property type="match status" value="1"/>
</dbReference>
<dbReference type="InterPro" id="IPR036291">
    <property type="entry name" value="NAD(P)-bd_dom_sf"/>
</dbReference>
<dbReference type="OrthoDB" id="16464at2759"/>
<evidence type="ECO:0000259" key="6">
    <source>
        <dbReference type="Pfam" id="PF16363"/>
    </source>
</evidence>
<dbReference type="FunFam" id="3.40.50.720:FF:000304">
    <property type="entry name" value="UDP-glucose 4,6-dehydratase"/>
    <property type="match status" value="1"/>
</dbReference>
<proteinExistence type="inferred from homology"/>
<comment type="similarity">
    <text evidence="2">Belongs to the NAD(P)-dependent epimerase/dehydratase family. dTDP-glucose dehydratase subfamily.</text>
</comment>
<evidence type="ECO:0000313" key="9">
    <source>
        <dbReference type="Proteomes" id="UP000274756"/>
    </source>
</evidence>
<accession>A0A0N4UNN8</accession>
<dbReference type="EC" id="4.2.1.46" evidence="3"/>
<evidence type="ECO:0000256" key="2">
    <source>
        <dbReference type="ARBA" id="ARBA00008178"/>
    </source>
</evidence>
<feature type="region of interest" description="Disordered" evidence="5">
    <location>
        <begin position="195"/>
        <end position="214"/>
    </location>
</feature>